<gene>
    <name evidence="2" type="ORF">KIH39_18815</name>
</gene>
<sequence>MRKFLAVVVALMLAVGGIFAEEIKGAIFKEYKDGKATFTIEEKEKSFKVDPKAKIKMKSKGGEETEIELTKLFEKAKKDSKYTITVDGDNLTEAKRERKKN</sequence>
<feature type="chain" id="PRO_5034440578" evidence="1">
    <location>
        <begin position="21"/>
        <end position="101"/>
    </location>
</feature>
<evidence type="ECO:0000256" key="1">
    <source>
        <dbReference type="SAM" id="SignalP"/>
    </source>
</evidence>
<protein>
    <submittedName>
        <fullName evidence="2">Uncharacterized protein</fullName>
    </submittedName>
</protein>
<keyword evidence="3" id="KW-1185">Reference proteome</keyword>
<dbReference type="Proteomes" id="UP000676194">
    <property type="component" value="Chromosome"/>
</dbReference>
<accession>A0A8E6B5I6</accession>
<reference evidence="2" key="1">
    <citation type="submission" date="2021-05" db="EMBL/GenBank/DDBJ databases">
        <title>Complete genome sequence of the cellulolytic planctomycete Telmatocola sphagniphila SP2T and characterization of the first cellulase from planctomycetes.</title>
        <authorList>
            <person name="Rakitin A.L."/>
            <person name="Beletsky A.V."/>
            <person name="Naumoff D.G."/>
            <person name="Kulichevskaya I.S."/>
            <person name="Mardanov A.V."/>
            <person name="Ravin N.V."/>
            <person name="Dedysh S.N."/>
        </authorList>
    </citation>
    <scope>NUCLEOTIDE SEQUENCE</scope>
    <source>
        <strain evidence="2">SP2T</strain>
    </source>
</reference>
<dbReference type="RefSeq" id="WP_213494770.1">
    <property type="nucleotide sequence ID" value="NZ_CP074694.1"/>
</dbReference>
<name>A0A8E6B5I6_9BACT</name>
<organism evidence="2 3">
    <name type="scientific">Telmatocola sphagniphila</name>
    <dbReference type="NCBI Taxonomy" id="1123043"/>
    <lineage>
        <taxon>Bacteria</taxon>
        <taxon>Pseudomonadati</taxon>
        <taxon>Planctomycetota</taxon>
        <taxon>Planctomycetia</taxon>
        <taxon>Gemmatales</taxon>
        <taxon>Gemmataceae</taxon>
    </lineage>
</organism>
<evidence type="ECO:0000313" key="2">
    <source>
        <dbReference type="EMBL" id="QVL30888.1"/>
    </source>
</evidence>
<dbReference type="EMBL" id="CP074694">
    <property type="protein sequence ID" value="QVL30888.1"/>
    <property type="molecule type" value="Genomic_DNA"/>
</dbReference>
<dbReference type="AlphaFoldDB" id="A0A8E6B5I6"/>
<evidence type="ECO:0000313" key="3">
    <source>
        <dbReference type="Proteomes" id="UP000676194"/>
    </source>
</evidence>
<proteinExistence type="predicted"/>
<dbReference type="KEGG" id="tsph:KIH39_18815"/>
<feature type="signal peptide" evidence="1">
    <location>
        <begin position="1"/>
        <end position="20"/>
    </location>
</feature>
<keyword evidence="1" id="KW-0732">Signal</keyword>